<feature type="region of interest" description="Disordered" evidence="1">
    <location>
        <begin position="1"/>
        <end position="29"/>
    </location>
</feature>
<gene>
    <name evidence="2" type="ORF">DPX39_070051400</name>
</gene>
<accession>A0A3L6L635</accession>
<proteinExistence type="predicted"/>
<dbReference type="InterPro" id="IPR051308">
    <property type="entry name" value="Proline-rich_CW_protein"/>
</dbReference>
<sequence>MDLDSFLDKKSKKLAGGKKKAKTSELSEKEKAQLGIGVFIGLDVTPAAHAQSEEAGEDDKRESKNGVSDPDGVAAVEATVQSGIQTNEDPDVPAVRNAWVDEGAEAGGGAEVGAIPGNLAVPVIRSTGKKAKGWDSVKVTSGSIEDLLAKATESGKRQKFVARGNEGATGSLGCEVLASATSFPSLDELTGGAAASAKETGSTPTLDTCGSVEDVSAEVDKVTSSTYKPPVDKPVSGVYRPPTEKPTSGAYRPPTDKPATGAYKPPTDKPFSGAYRPPADKPSSGAYRPTAAKLGEVMAETTARDETSSEKPAAGAYRPPIDKPSSGAYKPPVDKPSSGAYKPPTDKPSLGAYKPPSEKPASVPAVPAESSAVKPSTGAYRPPTDKPPTGVYKPPVDKPSTGAYRPPTDKPSSGGAYVPPSERLATAAPGEQLSVEKPSAGTYKPPTDRVSSGSYKPPTDRPSAGAYKPPTDKPSSGAYRPPTDRPSSGAYRPPAERSFGSTFRPPS</sequence>
<dbReference type="PANTHER" id="PTHR34629">
    <property type="entry name" value="PROLINE-RICH EXTENSIN-LIKE PROTEIN EPR1"/>
    <property type="match status" value="1"/>
</dbReference>
<feature type="region of interest" description="Disordered" evidence="1">
    <location>
        <begin position="187"/>
        <end position="507"/>
    </location>
</feature>
<protein>
    <submittedName>
        <fullName evidence="2">Uncharacterized protein</fullName>
    </submittedName>
</protein>
<organism evidence="2 3">
    <name type="scientific">Trypanosoma brucei equiperdum</name>
    <dbReference type="NCBI Taxonomy" id="630700"/>
    <lineage>
        <taxon>Eukaryota</taxon>
        <taxon>Discoba</taxon>
        <taxon>Euglenozoa</taxon>
        <taxon>Kinetoplastea</taxon>
        <taxon>Metakinetoplastina</taxon>
        <taxon>Trypanosomatida</taxon>
        <taxon>Trypanosomatidae</taxon>
        <taxon>Trypanosoma</taxon>
    </lineage>
</organism>
<evidence type="ECO:0000313" key="2">
    <source>
        <dbReference type="EMBL" id="RHW71596.1"/>
    </source>
</evidence>
<feature type="region of interest" description="Disordered" evidence="1">
    <location>
        <begin position="47"/>
        <end position="93"/>
    </location>
</feature>
<feature type="compositionally biased region" description="Low complexity" evidence="1">
    <location>
        <begin position="359"/>
        <end position="376"/>
    </location>
</feature>
<evidence type="ECO:0000256" key="1">
    <source>
        <dbReference type="SAM" id="MobiDB-lite"/>
    </source>
</evidence>
<dbReference type="Proteomes" id="UP000266743">
    <property type="component" value="Chromosome 7"/>
</dbReference>
<feature type="compositionally biased region" description="Basic residues" evidence="1">
    <location>
        <begin position="10"/>
        <end position="21"/>
    </location>
</feature>
<dbReference type="EMBL" id="QSBY01000007">
    <property type="protein sequence ID" value="RHW71596.1"/>
    <property type="molecule type" value="Genomic_DNA"/>
</dbReference>
<dbReference type="PANTHER" id="PTHR34629:SF1">
    <property type="entry name" value="PROLINE-RICH EXTENSIN-LIKE PROTEIN EPR1"/>
    <property type="match status" value="1"/>
</dbReference>
<name>A0A3L6L635_9TRYP</name>
<dbReference type="AlphaFoldDB" id="A0A3L6L635"/>
<evidence type="ECO:0000313" key="3">
    <source>
        <dbReference type="Proteomes" id="UP000266743"/>
    </source>
</evidence>
<dbReference type="PRINTS" id="PR01217">
    <property type="entry name" value="PRICHEXTENSN"/>
</dbReference>
<reference evidence="2 3" key="1">
    <citation type="submission" date="2018-09" db="EMBL/GenBank/DDBJ databases">
        <title>whole genome sequence of T. equiperdum IVM-t1 strain.</title>
        <authorList>
            <person name="Suganuma K."/>
        </authorList>
    </citation>
    <scope>NUCLEOTIDE SEQUENCE [LARGE SCALE GENOMIC DNA]</scope>
    <source>
        <strain evidence="2 3">IVM-t1</strain>
    </source>
</reference>
<feature type="compositionally biased region" description="Polar residues" evidence="1">
    <location>
        <begin position="199"/>
        <end position="208"/>
    </location>
</feature>
<comment type="caution">
    <text evidence="2">The sequence shown here is derived from an EMBL/GenBank/DDBJ whole genome shotgun (WGS) entry which is preliminary data.</text>
</comment>